<comment type="caution">
    <text evidence="16">The sequence shown here is derived from an EMBL/GenBank/DDBJ whole genome shotgun (WGS) entry which is preliminary data.</text>
</comment>
<dbReference type="FunFam" id="2.130.10.10:FF:000346">
    <property type="entry name" value="Sema-1a, isoform D"/>
    <property type="match status" value="1"/>
</dbReference>
<dbReference type="GO" id="GO:0030335">
    <property type="term" value="P:positive regulation of cell migration"/>
    <property type="evidence" value="ECO:0007669"/>
    <property type="project" value="TreeGrafter"/>
</dbReference>
<dbReference type="SMART" id="SM00630">
    <property type="entry name" value="Sema"/>
    <property type="match status" value="1"/>
</dbReference>
<keyword evidence="6" id="KW-0524">Neurogenesis</keyword>
<keyword evidence="7" id="KW-1133">Transmembrane helix</keyword>
<dbReference type="FunFam" id="3.30.1680.10:FF:000016">
    <property type="entry name" value="Putative Semaphorin-6B"/>
    <property type="match status" value="1"/>
</dbReference>
<feature type="compositionally biased region" description="Low complexity" evidence="14">
    <location>
        <begin position="753"/>
        <end position="762"/>
    </location>
</feature>
<keyword evidence="10" id="KW-0325">Glycoprotein</keyword>
<evidence type="ECO:0000256" key="5">
    <source>
        <dbReference type="ARBA" id="ARBA00022782"/>
    </source>
</evidence>
<dbReference type="Pfam" id="PF01437">
    <property type="entry name" value="PSI"/>
    <property type="match status" value="1"/>
</dbReference>
<sequence length="898" mass="101811">MLIGPEDVLKFLGNESAVDHFKLVTRDGDSLLVGARNIVFNLSIHDLQEQQRLVWNSPEDDQKMCVVKGKDEEACQNYIRIMVVTSPGRLFVCGTNSFRPMCNTYIINDNNYTLEATKNGQAVCPYDPRHNSTSVFADNELYSGTVADFSGSDPIIYREPLQTEQYDSLSLNAPNFVSSFTQGDFVYFLFRETAVEYINCGKSIFSRVARVCKWDKGGPHRFRNRWTSFLKSRLNCSIPGDYPFYFNEIQSASNLVEGHYGHSSAKLIYGVFNTPTNSIPGSAVCAFSLQDIADTFEGSFKEQSGINSNWLPVNNAKVPEPRPGSCHNDSRTLPDPTLNFIKTHSLMDENVPAFFGQPILVRTSTIYRFTQIAVDPQIKTPGGKTYDVIFVGTDHGKIIKSVNAESADSDKKVTSVVIEEIDVLPKSEPIRNLRIVRTMQYDQPKDGSYDDGKLIIVTDSQVIAIQLHRCHNDKITSCSECVALQDPYCAWDKIAGKCRSHGKINSKDANVGEQKGYRDDMGLLDQRRQNIINAQYTVETLVMAVLAGSIFSLLVGFFTGYFCGRRCHKDEDDNLPYPDTEYEYFEQRQNVNRIQAEPKLLPQVEEVTYAEPVLLPQPPSQNKMHSPKSTLRKPMQHHGAPNSETFFQFQPDGYNTQQTYRCRDNFGTLRSHQVMGDNYRRGDGFSTTRSVKKQQQQQQKQPDQEEVEEEEEHFREALADNHPLELQRDIEEDSSSMAMITPPPPYDTPYSKQQQQQQLLSQPYTMYSSSQRYPQHQAAYTAPKAQRSHHTPHTRKYIFNNNREQFNISSSNGNSSSNSIQQQPQSSSLGSTLTNAITPTKLSAAAAAMFAAPQMVQLNRKWSNLHRKRRRRNSSSGDSKELDKLVLQSVDWDENDIY</sequence>
<evidence type="ECO:0000256" key="12">
    <source>
        <dbReference type="ARBA" id="ARBA00083066"/>
    </source>
</evidence>
<feature type="compositionally biased region" description="Low complexity" evidence="14">
    <location>
        <begin position="807"/>
        <end position="831"/>
    </location>
</feature>
<dbReference type="EMBL" id="JRES01000130">
    <property type="protein sequence ID" value="KNC33913.1"/>
    <property type="molecule type" value="Genomic_DNA"/>
</dbReference>
<dbReference type="InterPro" id="IPR015943">
    <property type="entry name" value="WD40/YVTN_repeat-like_dom_sf"/>
</dbReference>
<comment type="subcellular location">
    <subcellularLocation>
        <location evidence="1">Membrane</location>
    </subcellularLocation>
</comment>
<evidence type="ECO:0000256" key="4">
    <source>
        <dbReference type="ARBA" id="ARBA00022692"/>
    </source>
</evidence>
<dbReference type="InterPro" id="IPR002165">
    <property type="entry name" value="Plexin_repeat"/>
</dbReference>
<dbReference type="Gene3D" id="2.130.10.10">
    <property type="entry name" value="YVTN repeat-like/Quinoprotein amine dehydrogenase"/>
    <property type="match status" value="1"/>
</dbReference>
<dbReference type="PROSITE" id="PS51004">
    <property type="entry name" value="SEMA"/>
    <property type="match status" value="1"/>
</dbReference>
<evidence type="ECO:0000256" key="8">
    <source>
        <dbReference type="ARBA" id="ARBA00023136"/>
    </source>
</evidence>
<evidence type="ECO:0000256" key="11">
    <source>
        <dbReference type="ARBA" id="ARBA00074143"/>
    </source>
</evidence>
<dbReference type="SMART" id="SM00423">
    <property type="entry name" value="PSI"/>
    <property type="match status" value="1"/>
</dbReference>
<feature type="compositionally biased region" description="Basic and acidic residues" evidence="14">
    <location>
        <begin position="712"/>
        <end position="729"/>
    </location>
</feature>
<dbReference type="OrthoDB" id="8047248at2759"/>
<dbReference type="PANTHER" id="PTHR11036:SF127">
    <property type="entry name" value="SEMAPHORIN-1A"/>
    <property type="match status" value="1"/>
</dbReference>
<evidence type="ECO:0000256" key="9">
    <source>
        <dbReference type="ARBA" id="ARBA00023157"/>
    </source>
</evidence>
<dbReference type="SUPFAM" id="SSF103575">
    <property type="entry name" value="Plexin repeat"/>
    <property type="match status" value="1"/>
</dbReference>
<feature type="compositionally biased region" description="Polar residues" evidence="14">
    <location>
        <begin position="763"/>
        <end position="774"/>
    </location>
</feature>
<feature type="region of interest" description="Disordered" evidence="14">
    <location>
        <begin position="862"/>
        <end position="881"/>
    </location>
</feature>
<dbReference type="InterPro" id="IPR016201">
    <property type="entry name" value="PSI"/>
</dbReference>
<name>A0A0L0CNK5_LUCCU</name>
<evidence type="ECO:0000256" key="6">
    <source>
        <dbReference type="ARBA" id="ARBA00022902"/>
    </source>
</evidence>
<feature type="compositionally biased region" description="Polar residues" evidence="14">
    <location>
        <begin position="620"/>
        <end position="629"/>
    </location>
</feature>
<dbReference type="CDD" id="cd11237">
    <property type="entry name" value="Sema_1A"/>
    <property type="match status" value="1"/>
</dbReference>
<reference evidence="16 17" key="1">
    <citation type="journal article" date="2015" name="Nat. Commun.">
        <title>Lucilia cuprina genome unlocks parasitic fly biology to underpin future interventions.</title>
        <authorList>
            <person name="Anstead C.A."/>
            <person name="Korhonen P.K."/>
            <person name="Young N.D."/>
            <person name="Hall R.S."/>
            <person name="Jex A.R."/>
            <person name="Murali S.C."/>
            <person name="Hughes D.S."/>
            <person name="Lee S.F."/>
            <person name="Perry T."/>
            <person name="Stroehlein A.J."/>
            <person name="Ansell B.R."/>
            <person name="Breugelmans B."/>
            <person name="Hofmann A."/>
            <person name="Qu J."/>
            <person name="Dugan S."/>
            <person name="Lee S.L."/>
            <person name="Chao H."/>
            <person name="Dinh H."/>
            <person name="Han Y."/>
            <person name="Doddapaneni H.V."/>
            <person name="Worley K.C."/>
            <person name="Muzny D.M."/>
            <person name="Ioannidis P."/>
            <person name="Waterhouse R.M."/>
            <person name="Zdobnov E.M."/>
            <person name="James P.J."/>
            <person name="Bagnall N.H."/>
            <person name="Kotze A.C."/>
            <person name="Gibbs R.A."/>
            <person name="Richards S."/>
            <person name="Batterham P."/>
            <person name="Gasser R.B."/>
        </authorList>
    </citation>
    <scope>NUCLEOTIDE SEQUENCE [LARGE SCALE GENOMIC DNA]</scope>
    <source>
        <strain evidence="16 17">LS</strain>
        <tissue evidence="16">Full body</tissue>
    </source>
</reference>
<keyword evidence="4" id="KW-0812">Transmembrane</keyword>
<dbReference type="GO" id="GO:0071526">
    <property type="term" value="P:semaphorin-plexin signaling pathway"/>
    <property type="evidence" value="ECO:0007669"/>
    <property type="project" value="TreeGrafter"/>
</dbReference>
<dbReference type="InterPro" id="IPR027231">
    <property type="entry name" value="Semaphorin"/>
</dbReference>
<dbReference type="Proteomes" id="UP000037069">
    <property type="component" value="Unassembled WGS sequence"/>
</dbReference>
<dbReference type="GO" id="GO:0030215">
    <property type="term" value="F:semaphorin receptor binding"/>
    <property type="evidence" value="ECO:0007669"/>
    <property type="project" value="InterPro"/>
</dbReference>
<dbReference type="PANTHER" id="PTHR11036">
    <property type="entry name" value="SEMAPHORIN"/>
    <property type="match status" value="1"/>
</dbReference>
<dbReference type="Pfam" id="PF01403">
    <property type="entry name" value="Sema"/>
    <property type="match status" value="1"/>
</dbReference>
<accession>A0A0L0CNK5</accession>
<dbReference type="STRING" id="7375.A0A0L0CNK5"/>
<evidence type="ECO:0000313" key="17">
    <source>
        <dbReference type="Proteomes" id="UP000037069"/>
    </source>
</evidence>
<dbReference type="AlphaFoldDB" id="A0A0L0CNK5"/>
<keyword evidence="9" id="KW-1015">Disulfide bond</keyword>
<feature type="region of interest" description="Disordered" evidence="14">
    <location>
        <begin position="615"/>
        <end position="641"/>
    </location>
</feature>
<dbReference type="SUPFAM" id="SSF101912">
    <property type="entry name" value="Sema domain"/>
    <property type="match status" value="1"/>
</dbReference>
<feature type="region of interest" description="Disordered" evidence="14">
    <location>
        <begin position="806"/>
        <end position="833"/>
    </location>
</feature>
<feature type="compositionally biased region" description="Basic residues" evidence="14">
    <location>
        <begin position="863"/>
        <end position="873"/>
    </location>
</feature>
<proteinExistence type="inferred from homology"/>
<keyword evidence="8" id="KW-0472">Membrane</keyword>
<comment type="caution">
    <text evidence="13">Lacks conserved residue(s) required for the propagation of feature annotation.</text>
</comment>
<evidence type="ECO:0000256" key="3">
    <source>
        <dbReference type="ARBA" id="ARBA00022473"/>
    </source>
</evidence>
<protein>
    <recommendedName>
        <fullName evidence="11">Semaphorin-1A</fullName>
    </recommendedName>
    <alternativeName>
        <fullName evidence="12">Semaphorin-I</fullName>
    </alternativeName>
</protein>
<evidence type="ECO:0000256" key="13">
    <source>
        <dbReference type="PROSITE-ProRule" id="PRU00352"/>
    </source>
</evidence>
<evidence type="ECO:0000256" key="2">
    <source>
        <dbReference type="ARBA" id="ARBA00009492"/>
    </source>
</evidence>
<keyword evidence="17" id="KW-1185">Reference proteome</keyword>
<evidence type="ECO:0000256" key="7">
    <source>
        <dbReference type="ARBA" id="ARBA00022989"/>
    </source>
</evidence>
<evidence type="ECO:0000256" key="10">
    <source>
        <dbReference type="ARBA" id="ARBA00023180"/>
    </source>
</evidence>
<keyword evidence="3" id="KW-0217">Developmental protein</keyword>
<organism evidence="16 17">
    <name type="scientific">Lucilia cuprina</name>
    <name type="common">Green bottle fly</name>
    <name type="synonym">Australian sheep blowfly</name>
    <dbReference type="NCBI Taxonomy" id="7375"/>
    <lineage>
        <taxon>Eukaryota</taxon>
        <taxon>Metazoa</taxon>
        <taxon>Ecdysozoa</taxon>
        <taxon>Arthropoda</taxon>
        <taxon>Hexapoda</taxon>
        <taxon>Insecta</taxon>
        <taxon>Pterygota</taxon>
        <taxon>Neoptera</taxon>
        <taxon>Endopterygota</taxon>
        <taxon>Diptera</taxon>
        <taxon>Brachycera</taxon>
        <taxon>Muscomorpha</taxon>
        <taxon>Oestroidea</taxon>
        <taxon>Calliphoridae</taxon>
        <taxon>Luciliinae</taxon>
        <taxon>Lucilia</taxon>
    </lineage>
</organism>
<dbReference type="InterPro" id="IPR001627">
    <property type="entry name" value="Semap_dom"/>
</dbReference>
<keyword evidence="5" id="KW-0221">Differentiation</keyword>
<dbReference type="InterPro" id="IPR042068">
    <property type="entry name" value="SEM1A_sema_dom"/>
</dbReference>
<comment type="similarity">
    <text evidence="2">Belongs to the semaphorin family.</text>
</comment>
<dbReference type="Gene3D" id="3.30.1680.10">
    <property type="entry name" value="ligand-binding face of the semaphorins, domain 2"/>
    <property type="match status" value="1"/>
</dbReference>
<evidence type="ECO:0000259" key="15">
    <source>
        <dbReference type="PROSITE" id="PS51004"/>
    </source>
</evidence>
<evidence type="ECO:0000256" key="14">
    <source>
        <dbReference type="SAM" id="MobiDB-lite"/>
    </source>
</evidence>
<feature type="domain" description="Sema" evidence="15">
    <location>
        <begin position="1"/>
        <end position="467"/>
    </location>
</feature>
<evidence type="ECO:0000256" key="1">
    <source>
        <dbReference type="ARBA" id="ARBA00004370"/>
    </source>
</evidence>
<dbReference type="OMA" id="DXLICNT"/>
<evidence type="ECO:0000313" key="16">
    <source>
        <dbReference type="EMBL" id="KNC33913.1"/>
    </source>
</evidence>
<dbReference type="GO" id="GO:0005886">
    <property type="term" value="C:plasma membrane"/>
    <property type="evidence" value="ECO:0007669"/>
    <property type="project" value="TreeGrafter"/>
</dbReference>
<dbReference type="InterPro" id="IPR036352">
    <property type="entry name" value="Semap_dom_sf"/>
</dbReference>
<feature type="region of interest" description="Disordered" evidence="14">
    <location>
        <begin position="673"/>
        <end position="792"/>
    </location>
</feature>
<dbReference type="GO" id="GO:0045499">
    <property type="term" value="F:chemorepellent activity"/>
    <property type="evidence" value="ECO:0007669"/>
    <property type="project" value="TreeGrafter"/>
</dbReference>
<gene>
    <name evidence="16" type="ORF">FF38_11475</name>
</gene>
<dbReference type="GO" id="GO:0007411">
    <property type="term" value="P:axon guidance"/>
    <property type="evidence" value="ECO:0007669"/>
    <property type="project" value="TreeGrafter"/>
</dbReference>